<proteinExistence type="predicted"/>
<feature type="chain" id="PRO_5013117151" evidence="1">
    <location>
        <begin position="23"/>
        <end position="300"/>
    </location>
</feature>
<evidence type="ECO:0000256" key="1">
    <source>
        <dbReference type="SAM" id="SignalP"/>
    </source>
</evidence>
<name>A0A1W2F9A4_9SPHI</name>
<dbReference type="InterPro" id="IPR029058">
    <property type="entry name" value="AB_hydrolase_fold"/>
</dbReference>
<dbReference type="EMBL" id="FWYB01000027">
    <property type="protein sequence ID" value="SMD18500.1"/>
    <property type="molecule type" value="Genomic_DNA"/>
</dbReference>
<dbReference type="OrthoDB" id="2247630at2"/>
<dbReference type="AlphaFoldDB" id="A0A1W2F9A4"/>
<sequence>MKRTIVYTVLALLILSSFKSLSQSKENNYQISKAVYDTLTFKSGYSKVNGIKIYYEIYGKGKPLVLIHGGGSTIQSNFGQVIQMLAKNRKIIAMELQAHGRTSDRGKDSSFEQDADDVWGLLKNLKIDKADFLGFSNGGTTTIQIALRHPDIVDKIVLCSTLCKRSGVPAQFWDFMKQANLANMPQELKDAYLAVTPNPEGLQIMHDRDAKRMVNFKDIPDAQIKSIKAQTLIIIGDKDVITPEHAIEMHRQITGSELAIIPGVHGEYIGEITTLKSNSKEAEFVIPMIENFLDKSERKQ</sequence>
<evidence type="ECO:0000313" key="4">
    <source>
        <dbReference type="Proteomes" id="UP000192678"/>
    </source>
</evidence>
<dbReference type="Pfam" id="PF00561">
    <property type="entry name" value="Abhydrolase_1"/>
    <property type="match status" value="1"/>
</dbReference>
<dbReference type="SUPFAM" id="SSF53474">
    <property type="entry name" value="alpha/beta-Hydrolases"/>
    <property type="match status" value="1"/>
</dbReference>
<dbReference type="STRING" id="475255.SAMN04488101_1273"/>
<evidence type="ECO:0000259" key="2">
    <source>
        <dbReference type="Pfam" id="PF00561"/>
    </source>
</evidence>
<accession>A0A1W2F9A4</accession>
<reference evidence="3 4" key="1">
    <citation type="submission" date="2017-04" db="EMBL/GenBank/DDBJ databases">
        <authorList>
            <person name="Afonso C.L."/>
            <person name="Miller P.J."/>
            <person name="Scott M.A."/>
            <person name="Spackman E."/>
            <person name="Goraichik I."/>
            <person name="Dimitrov K.M."/>
            <person name="Suarez D.L."/>
            <person name="Swayne D.E."/>
        </authorList>
    </citation>
    <scope>NUCLEOTIDE SEQUENCE [LARGE SCALE GENOMIC DNA]</scope>
    <source>
        <strain evidence="3 4">DSM 19625</strain>
    </source>
</reference>
<dbReference type="PANTHER" id="PTHR46331">
    <property type="entry name" value="VALACYCLOVIR HYDROLASE"/>
    <property type="match status" value="1"/>
</dbReference>
<dbReference type="Gene3D" id="3.40.50.1820">
    <property type="entry name" value="alpha/beta hydrolase"/>
    <property type="match status" value="1"/>
</dbReference>
<gene>
    <name evidence="3" type="ORF">SAMN04488101_1273</name>
</gene>
<protein>
    <submittedName>
        <fullName evidence="3">Pimeloyl-ACP methyl ester carboxylesterase</fullName>
    </submittedName>
</protein>
<dbReference type="GO" id="GO:0017171">
    <property type="term" value="F:serine hydrolase activity"/>
    <property type="evidence" value="ECO:0007669"/>
    <property type="project" value="TreeGrafter"/>
</dbReference>
<dbReference type="RefSeq" id="WP_084292561.1">
    <property type="nucleotide sequence ID" value="NZ_FWYB01000027.1"/>
</dbReference>
<feature type="domain" description="AB hydrolase-1" evidence="2">
    <location>
        <begin position="62"/>
        <end position="203"/>
    </location>
</feature>
<keyword evidence="1" id="KW-0732">Signal</keyword>
<keyword evidence="4" id="KW-1185">Reference proteome</keyword>
<dbReference type="Proteomes" id="UP000192678">
    <property type="component" value="Unassembled WGS sequence"/>
</dbReference>
<dbReference type="PANTHER" id="PTHR46331:SF2">
    <property type="entry name" value="VALACYCLOVIR HYDROLASE"/>
    <property type="match status" value="1"/>
</dbReference>
<dbReference type="InterPro" id="IPR000073">
    <property type="entry name" value="AB_hydrolase_1"/>
</dbReference>
<evidence type="ECO:0000313" key="3">
    <source>
        <dbReference type="EMBL" id="SMD18500.1"/>
    </source>
</evidence>
<feature type="signal peptide" evidence="1">
    <location>
        <begin position="1"/>
        <end position="22"/>
    </location>
</feature>
<organism evidence="3 4">
    <name type="scientific">Pedobacter nyackensis</name>
    <dbReference type="NCBI Taxonomy" id="475255"/>
    <lineage>
        <taxon>Bacteria</taxon>
        <taxon>Pseudomonadati</taxon>
        <taxon>Bacteroidota</taxon>
        <taxon>Sphingobacteriia</taxon>
        <taxon>Sphingobacteriales</taxon>
        <taxon>Sphingobacteriaceae</taxon>
        <taxon>Pedobacter</taxon>
    </lineage>
</organism>